<reference evidence="1" key="1">
    <citation type="submission" date="2021-06" db="EMBL/GenBank/DDBJ databases">
        <authorList>
            <person name="Kallberg Y."/>
            <person name="Tangrot J."/>
            <person name="Rosling A."/>
        </authorList>
    </citation>
    <scope>NUCLEOTIDE SEQUENCE</scope>
    <source>
        <strain evidence="1">CL356</strain>
    </source>
</reference>
<name>A0ACA9QTT5_9GLOM</name>
<proteinExistence type="predicted"/>
<keyword evidence="2" id="KW-1185">Reference proteome</keyword>
<gene>
    <name evidence="1" type="ORF">ACOLOM_LOCUS13191</name>
</gene>
<evidence type="ECO:0000313" key="1">
    <source>
        <dbReference type="EMBL" id="CAG8760941.1"/>
    </source>
</evidence>
<protein>
    <submittedName>
        <fullName evidence="1">13466_t:CDS:1</fullName>
    </submittedName>
</protein>
<comment type="caution">
    <text evidence="1">The sequence shown here is derived from an EMBL/GenBank/DDBJ whole genome shotgun (WGS) entry which is preliminary data.</text>
</comment>
<dbReference type="Proteomes" id="UP000789525">
    <property type="component" value="Unassembled WGS sequence"/>
</dbReference>
<organism evidence="1 2">
    <name type="scientific">Acaulospora colombiana</name>
    <dbReference type="NCBI Taxonomy" id="27376"/>
    <lineage>
        <taxon>Eukaryota</taxon>
        <taxon>Fungi</taxon>
        <taxon>Fungi incertae sedis</taxon>
        <taxon>Mucoromycota</taxon>
        <taxon>Glomeromycotina</taxon>
        <taxon>Glomeromycetes</taxon>
        <taxon>Diversisporales</taxon>
        <taxon>Acaulosporaceae</taxon>
        <taxon>Acaulospora</taxon>
    </lineage>
</organism>
<accession>A0ACA9QTT5</accession>
<feature type="non-terminal residue" evidence="1">
    <location>
        <position position="168"/>
    </location>
</feature>
<feature type="non-terminal residue" evidence="1">
    <location>
        <position position="1"/>
    </location>
</feature>
<evidence type="ECO:0000313" key="2">
    <source>
        <dbReference type="Proteomes" id="UP000789525"/>
    </source>
</evidence>
<dbReference type="EMBL" id="CAJVPT010058814">
    <property type="protein sequence ID" value="CAG8760941.1"/>
    <property type="molecule type" value="Genomic_DNA"/>
</dbReference>
<sequence>VILMKRRDAEMCGQGWPECKAGPWATHADIHQSQRLKLIGTLMRQDALSGVNALRPLLLNSGYREETFNEWVKLIEEEINTIKRPIWTPPPTTRHYQNTFDLIHVRIVSAGFRDFRKTKQDIEKCLKPGGLVVWIDVDYHLYDENPEVYLPLASENNPEGSWMARIIW</sequence>